<protein>
    <submittedName>
        <fullName evidence="1">Stage II sporulation protein P</fullName>
    </submittedName>
</protein>
<evidence type="ECO:0000313" key="2">
    <source>
        <dbReference type="Proteomes" id="UP000018300"/>
    </source>
</evidence>
<gene>
    <name evidence="1" type="ORF">BN569_01069</name>
</gene>
<dbReference type="Pfam" id="PF07454">
    <property type="entry name" value="SpoIIP"/>
    <property type="match status" value="1"/>
</dbReference>
<accession>R5LY69</accession>
<reference evidence="1" key="1">
    <citation type="submission" date="2012-11" db="EMBL/GenBank/DDBJ databases">
        <title>Dependencies among metagenomic species, viruses, plasmids and units of genetic variation.</title>
        <authorList>
            <person name="Nielsen H.B."/>
            <person name="Almeida M."/>
            <person name="Juncker A.S."/>
            <person name="Rasmussen S."/>
            <person name="Li J."/>
            <person name="Sunagawa S."/>
            <person name="Plichta D."/>
            <person name="Gautier L."/>
            <person name="Le Chatelier E."/>
            <person name="Peletier E."/>
            <person name="Bonde I."/>
            <person name="Nielsen T."/>
            <person name="Manichanh C."/>
            <person name="Arumugam M."/>
            <person name="Batto J."/>
            <person name="Santos M.B.Q.D."/>
            <person name="Blom N."/>
            <person name="Borruel N."/>
            <person name="Burgdorf K.S."/>
            <person name="Boumezbeur F."/>
            <person name="Casellas F."/>
            <person name="Dore J."/>
            <person name="Guarner F."/>
            <person name="Hansen T."/>
            <person name="Hildebrand F."/>
            <person name="Kaas R.S."/>
            <person name="Kennedy S."/>
            <person name="Kristiansen K."/>
            <person name="Kultima J.R."/>
            <person name="Leonard P."/>
            <person name="Levenez F."/>
            <person name="Lund O."/>
            <person name="Moumen B."/>
            <person name="Le Paslier D."/>
            <person name="Pons N."/>
            <person name="Pedersen O."/>
            <person name="Prifti E."/>
            <person name="Qin J."/>
            <person name="Raes J."/>
            <person name="Tap J."/>
            <person name="Tims S."/>
            <person name="Ussery D.W."/>
            <person name="Yamada T."/>
            <person name="MetaHit consortium"/>
            <person name="Renault P."/>
            <person name="Sicheritz-Ponten T."/>
            <person name="Bork P."/>
            <person name="Wang J."/>
            <person name="Brunak S."/>
            <person name="Ehrlich S.D."/>
        </authorList>
    </citation>
    <scope>NUCLEOTIDE SEQUENCE [LARGE SCALE GENOMIC DNA]</scope>
</reference>
<evidence type="ECO:0000313" key="1">
    <source>
        <dbReference type="EMBL" id="CCY77996.1"/>
    </source>
</evidence>
<organism evidence="1 2">
    <name type="scientific">Eshraghiella crossota CAG:259</name>
    <dbReference type="NCBI Taxonomy" id="1263062"/>
    <lineage>
        <taxon>Bacteria</taxon>
        <taxon>Bacillati</taxon>
        <taxon>Bacillota</taxon>
        <taxon>Clostridia</taxon>
        <taxon>Lachnospirales</taxon>
        <taxon>Lachnospiraceae</taxon>
        <taxon>Eshraghiella</taxon>
    </lineage>
</organism>
<dbReference type="EMBL" id="CAYU010000082">
    <property type="protein sequence ID" value="CCY77996.1"/>
    <property type="molecule type" value="Genomic_DNA"/>
</dbReference>
<proteinExistence type="predicted"/>
<dbReference type="AlphaFoldDB" id="R5LY69"/>
<comment type="caution">
    <text evidence="1">The sequence shown here is derived from an EMBL/GenBank/DDBJ whole genome shotgun (WGS) entry which is preliminary data.</text>
</comment>
<dbReference type="InterPro" id="IPR010897">
    <property type="entry name" value="Spore_II_P"/>
</dbReference>
<sequence length="333" mass="38878">MKRRNRWNPVIILCLTVICFFVVKNIRTVSKITFDCIYFTFVKTLFPYENVFVVEKEKIVIKEPEKKEKEETIVDAAAKIIDRKNLLNYDYVIKNFYVVQGSTSLSKDRLNLEKISNIDLTIEKNANVPQILIFHAHGQEWFADTKENGKTIVDVGEHLAEILRKQYGFNVLHITESYDLVDGVFDRAKAYDYANERLDEILKENPGIKVVIDLHRDGIDENRHLVTEINGKPTANVMLFNGISYSNEEGEQKEFANPYLEENLAMTYKMFLLGKIYYPEFFRCIYISDYRFCLYHVPRSMLIEAGAQTNTYEEVYNAMEPLAHLINIELTCK</sequence>
<dbReference type="Proteomes" id="UP000018300">
    <property type="component" value="Unassembled WGS sequence"/>
</dbReference>
<name>R5LY69_9FIRM</name>